<dbReference type="PANTHER" id="PTHR13128:SF12">
    <property type="entry name" value="VACUOLAR PROTEIN-SORTING-ASSOCIATED PROTEIN 36"/>
    <property type="match status" value="1"/>
</dbReference>
<keyword evidence="7" id="KW-0967">Endosome</keyword>
<evidence type="ECO:0000256" key="7">
    <source>
        <dbReference type="RuleBase" id="RU367095"/>
    </source>
</evidence>
<dbReference type="Gene3D" id="2.30.29.30">
    <property type="entry name" value="Pleckstrin-homology domain (PH domain)/Phosphotyrosine-binding domain (PTB)"/>
    <property type="match status" value="1"/>
</dbReference>
<dbReference type="PROSITE" id="PS51495">
    <property type="entry name" value="GLUE"/>
    <property type="match status" value="1"/>
</dbReference>
<dbReference type="InterPro" id="IPR040608">
    <property type="entry name" value="Snf8/Vps36"/>
</dbReference>
<keyword evidence="5" id="KW-0862">Zinc</keyword>
<reference evidence="10 11" key="1">
    <citation type="journal article" date="2019" name="Nat. Ecol. Evol.">
        <title>Megaphylogeny resolves global patterns of mushroom evolution.</title>
        <authorList>
            <person name="Varga T."/>
            <person name="Krizsan K."/>
            <person name="Foldi C."/>
            <person name="Dima B."/>
            <person name="Sanchez-Garcia M."/>
            <person name="Sanchez-Ramirez S."/>
            <person name="Szollosi G.J."/>
            <person name="Szarkandi J.G."/>
            <person name="Papp V."/>
            <person name="Albert L."/>
            <person name="Andreopoulos W."/>
            <person name="Angelini C."/>
            <person name="Antonin V."/>
            <person name="Barry K.W."/>
            <person name="Bougher N.L."/>
            <person name="Buchanan P."/>
            <person name="Buyck B."/>
            <person name="Bense V."/>
            <person name="Catcheside P."/>
            <person name="Chovatia M."/>
            <person name="Cooper J."/>
            <person name="Damon W."/>
            <person name="Desjardin D."/>
            <person name="Finy P."/>
            <person name="Geml J."/>
            <person name="Haridas S."/>
            <person name="Hughes K."/>
            <person name="Justo A."/>
            <person name="Karasinski D."/>
            <person name="Kautmanova I."/>
            <person name="Kiss B."/>
            <person name="Kocsube S."/>
            <person name="Kotiranta H."/>
            <person name="LaButti K.M."/>
            <person name="Lechner B.E."/>
            <person name="Liimatainen K."/>
            <person name="Lipzen A."/>
            <person name="Lukacs Z."/>
            <person name="Mihaltcheva S."/>
            <person name="Morgado L.N."/>
            <person name="Niskanen T."/>
            <person name="Noordeloos M.E."/>
            <person name="Ohm R.A."/>
            <person name="Ortiz-Santana B."/>
            <person name="Ovrebo C."/>
            <person name="Racz N."/>
            <person name="Riley R."/>
            <person name="Savchenko A."/>
            <person name="Shiryaev A."/>
            <person name="Soop K."/>
            <person name="Spirin V."/>
            <person name="Szebenyi C."/>
            <person name="Tomsovsky M."/>
            <person name="Tulloss R.E."/>
            <person name="Uehling J."/>
            <person name="Grigoriev I.V."/>
            <person name="Vagvolgyi C."/>
            <person name="Papp T."/>
            <person name="Martin F.M."/>
            <person name="Miettinen O."/>
            <person name="Hibbett D.S."/>
            <person name="Nagy L.G."/>
        </authorList>
    </citation>
    <scope>NUCLEOTIDE SEQUENCE [LARGE SCALE GENOMIC DNA]</scope>
    <source>
        <strain evidence="10 11">CBS 309.79</strain>
    </source>
</reference>
<keyword evidence="3" id="KW-0479">Metal-binding</keyword>
<dbReference type="EMBL" id="ML178846">
    <property type="protein sequence ID" value="TFK97587.1"/>
    <property type="molecule type" value="Genomic_DNA"/>
</dbReference>
<evidence type="ECO:0000256" key="5">
    <source>
        <dbReference type="ARBA" id="ARBA00022833"/>
    </source>
</evidence>
<dbReference type="GO" id="GO:0008270">
    <property type="term" value="F:zinc ion binding"/>
    <property type="evidence" value="ECO:0007669"/>
    <property type="project" value="UniProtKB-KW"/>
</dbReference>
<dbReference type="InterPro" id="IPR036388">
    <property type="entry name" value="WH-like_DNA-bd_sf"/>
</dbReference>
<accession>A0A5C3Q8T2</accession>
<dbReference type="SUPFAM" id="SSF46785">
    <property type="entry name" value="Winged helix' DNA-binding domain"/>
    <property type="match status" value="1"/>
</dbReference>
<evidence type="ECO:0000256" key="6">
    <source>
        <dbReference type="ARBA" id="ARBA00022927"/>
    </source>
</evidence>
<keyword evidence="6 7" id="KW-0653">Protein transport</keyword>
<name>A0A5C3Q8T2_9AGAR</name>
<dbReference type="OrthoDB" id="271448at2759"/>
<dbReference type="InterPro" id="IPR037855">
    <property type="entry name" value="Vps36"/>
</dbReference>
<comment type="function">
    <text evidence="7">Component of the ESCRT-II complex (endosomal sorting complex required for transport II), which is required for multivesicular body (MVB) formation and sorting of endosomal cargo proteins into MVBs.</text>
</comment>
<dbReference type="GO" id="GO:0032266">
    <property type="term" value="F:phosphatidylinositol-3-phosphate binding"/>
    <property type="evidence" value="ECO:0007669"/>
    <property type="project" value="UniProtKB-UniRule"/>
</dbReference>
<evidence type="ECO:0000256" key="3">
    <source>
        <dbReference type="ARBA" id="ARBA00022723"/>
    </source>
</evidence>
<dbReference type="Gene3D" id="4.10.1060.10">
    <property type="entry name" value="Zinc finger, RanBP2-type"/>
    <property type="match status" value="1"/>
</dbReference>
<proteinExistence type="inferred from homology"/>
<dbReference type="InterPro" id="IPR021648">
    <property type="entry name" value="GLUE_dom"/>
</dbReference>
<dbReference type="GO" id="GO:0043328">
    <property type="term" value="P:protein transport to vacuole involved in ubiquitin-dependent protein catabolic process via the multivesicular body sorting pathway"/>
    <property type="evidence" value="ECO:0007669"/>
    <property type="project" value="UniProtKB-UniRule"/>
</dbReference>
<comment type="subcellular location">
    <subcellularLocation>
        <location evidence="7">Cytoplasm</location>
    </subcellularLocation>
    <subcellularLocation>
        <location evidence="7">Endosome</location>
    </subcellularLocation>
</comment>
<evidence type="ECO:0000256" key="8">
    <source>
        <dbReference type="SAM" id="MobiDB-lite"/>
    </source>
</evidence>
<dbReference type="Gene3D" id="6.10.140.260">
    <property type="match status" value="1"/>
</dbReference>
<sequence length="585" mass="63178">MALRNCTRSVDGTIPVQALIYDDERILGSQDEVGIYDGAVKAPDHQAGTAYITSHRLFYIDKVNQRKRSFCVDLSLVGQTDYYAGLFTSSAKITLHLSPPKPIGIDAGEAGPSSVDPFSQSWTCEVCDYRNPPGLSPTAAKKCGLCGVPREAVPAPLASMSELSTSLPSASPPNLLMSQPQDAAAAASDNGPDSNACPTCTFLNHPSLRECEMCSTPLPAKKTGAKSMKSAPATRAASPDSFSSQPGSMKLSFRKGGDKQFYTLLKGSLRNKVWEDSTSIPLSEEGTSGQRSGIEGIMRNVQSTNSQAVSGMEGAFQDLETLMLKAKDMVRLAAELNEKLTTATAQQQQHTASGGTLLPDFSEPEEATFIRSSLSQLGLHMEDTPVTKDMMRDEKEWIDILAKELGRVLLGKPRAKSETAWQSDLPSTTQGLMRGRGIMALDEVWGGWNRARGVGMSSLIPPSTMMSVIPRLPTFTDPQIYTRTFTSGLIVLHTPPYTAASFAARLYQTLLLSGPQSTMDIAAEEAVSVGLAKELIAAVEQDGAVCRDDAVCAIHQRGAGEETVQWWHNVIRDWTWDGQDYDKAI</sequence>
<evidence type="ECO:0000313" key="11">
    <source>
        <dbReference type="Proteomes" id="UP000305067"/>
    </source>
</evidence>
<dbReference type="AlphaFoldDB" id="A0A5C3Q8T2"/>
<dbReference type="STRING" id="1884261.A0A5C3Q8T2"/>
<evidence type="ECO:0000259" key="9">
    <source>
        <dbReference type="PROSITE" id="PS51495"/>
    </source>
</evidence>
<dbReference type="InterPro" id="IPR036390">
    <property type="entry name" value="WH_DNA-bd_sf"/>
</dbReference>
<dbReference type="SUPFAM" id="SSF50729">
    <property type="entry name" value="PH domain-like"/>
    <property type="match status" value="2"/>
</dbReference>
<dbReference type="InterPro" id="IPR011993">
    <property type="entry name" value="PH-like_dom_sf"/>
</dbReference>
<dbReference type="InterPro" id="IPR001876">
    <property type="entry name" value="Znf_RanBP2"/>
</dbReference>
<keyword evidence="11" id="KW-1185">Reference proteome</keyword>
<evidence type="ECO:0000256" key="4">
    <source>
        <dbReference type="ARBA" id="ARBA00022771"/>
    </source>
</evidence>
<evidence type="ECO:0000256" key="2">
    <source>
        <dbReference type="ARBA" id="ARBA00022448"/>
    </source>
</evidence>
<dbReference type="GO" id="GO:0043130">
    <property type="term" value="F:ubiquitin binding"/>
    <property type="evidence" value="ECO:0007669"/>
    <property type="project" value="UniProtKB-UniRule"/>
</dbReference>
<protein>
    <recommendedName>
        <fullName evidence="7">Vacuolar protein-sorting-associated protein 36</fullName>
    </recommendedName>
    <alternativeName>
        <fullName evidence="7">ESCRT-II complex subunit VPS36</fullName>
    </alternativeName>
</protein>
<comment type="subunit">
    <text evidence="7">Component of the endosomal sorting complex required for transport II (ESCRT-II).</text>
</comment>
<evidence type="ECO:0000313" key="10">
    <source>
        <dbReference type="EMBL" id="TFK97587.1"/>
    </source>
</evidence>
<organism evidence="10 11">
    <name type="scientific">Pterulicium gracile</name>
    <dbReference type="NCBI Taxonomy" id="1884261"/>
    <lineage>
        <taxon>Eukaryota</taxon>
        <taxon>Fungi</taxon>
        <taxon>Dikarya</taxon>
        <taxon>Basidiomycota</taxon>
        <taxon>Agaricomycotina</taxon>
        <taxon>Agaricomycetes</taxon>
        <taxon>Agaricomycetidae</taxon>
        <taxon>Agaricales</taxon>
        <taxon>Pleurotineae</taxon>
        <taxon>Pterulaceae</taxon>
        <taxon>Pterulicium</taxon>
    </lineage>
</organism>
<keyword evidence="2 7" id="KW-0813">Transport</keyword>
<dbReference type="Pfam" id="PF11605">
    <property type="entry name" value="Vps36_ESCRT-II"/>
    <property type="match status" value="1"/>
</dbReference>
<evidence type="ECO:0000256" key="1">
    <source>
        <dbReference type="ARBA" id="ARBA00009697"/>
    </source>
</evidence>
<dbReference type="PANTHER" id="PTHR13128">
    <property type="entry name" value="VACUOLAR PROTEIN-SORTING-ASSOCIATED PROTEIN 36"/>
    <property type="match status" value="1"/>
</dbReference>
<dbReference type="Pfam" id="PF04157">
    <property type="entry name" value="EAP30"/>
    <property type="match status" value="1"/>
</dbReference>
<dbReference type="Proteomes" id="UP000305067">
    <property type="component" value="Unassembled WGS sequence"/>
</dbReference>
<dbReference type="Gene3D" id="2.30.30.380">
    <property type="entry name" value="Zn-finger domain of Sec23/24"/>
    <property type="match status" value="1"/>
</dbReference>
<keyword evidence="4" id="KW-0863">Zinc-finger</keyword>
<feature type="domain" description="GLUE N-terminal" evidence="9">
    <location>
        <begin position="10"/>
        <end position="281"/>
    </location>
</feature>
<comment type="similarity">
    <text evidence="1 7">Belongs to the VPS36 family.</text>
</comment>
<dbReference type="Gene3D" id="1.10.10.10">
    <property type="entry name" value="Winged helix-like DNA-binding domain superfamily/Winged helix DNA-binding domain"/>
    <property type="match status" value="2"/>
</dbReference>
<dbReference type="SMART" id="SM00547">
    <property type="entry name" value="ZnF_RBZ"/>
    <property type="match status" value="2"/>
</dbReference>
<feature type="region of interest" description="Disordered" evidence="8">
    <location>
        <begin position="222"/>
        <end position="250"/>
    </location>
</feature>
<keyword evidence="7" id="KW-0963">Cytoplasm</keyword>
<dbReference type="GO" id="GO:0000814">
    <property type="term" value="C:ESCRT II complex"/>
    <property type="evidence" value="ECO:0007669"/>
    <property type="project" value="UniProtKB-UniRule"/>
</dbReference>
<dbReference type="GO" id="GO:0031902">
    <property type="term" value="C:late endosome membrane"/>
    <property type="evidence" value="ECO:0007669"/>
    <property type="project" value="UniProtKB-UniRule"/>
</dbReference>
<gene>
    <name evidence="10" type="ORF">BDV98DRAFT_513579</name>
</gene>
<feature type="compositionally biased region" description="Low complexity" evidence="8">
    <location>
        <begin position="178"/>
        <end position="190"/>
    </location>
</feature>
<feature type="region of interest" description="Disordered" evidence="8">
    <location>
        <begin position="163"/>
        <end position="190"/>
    </location>
</feature>